<proteinExistence type="predicted"/>
<protein>
    <submittedName>
        <fullName evidence="3">L-dopachrome tautomerase-related protein</fullName>
    </submittedName>
</protein>
<evidence type="ECO:0000313" key="3">
    <source>
        <dbReference type="EMBL" id="WIY27789.1"/>
    </source>
</evidence>
<dbReference type="InterPro" id="IPR011042">
    <property type="entry name" value="6-blade_b-propeller_TolB-like"/>
</dbReference>
<sequence length="373" mass="40441">MGKHQENKFWSLSRNIRDVVGGMLILNMLGLAATASSDTLETVVQSADFAINGVAVTRDGRVFVSMPQWTSVPSPSVGEVLAGGVLTPYPGNDWNRFDADLAFDRFTNVNAVHADGVGSLWVVDYAAPQFGPVIVGAQKLVQIDLASNEIVRVYRFDKDVLPDGAKLNDVRVNAKTGTAYISEFGLGAIIVVDLQSGDAFRALDQHSSTRAHPDVVSSFLGEEFRPNHLQVNDIELSADGETLYYQPTGGPVMWQIPTKAIAAPAPNADLEPLIQVVGKTMTIGGVSRAPNGHLMLGSVQDNTVWSLDPETGEKTALIQDDRLLWPDTMSVGPDGYLYIPAPQLRLLPKFNNGQSKVIGEFSVYRMKLPTSYQ</sequence>
<reference evidence="3 4" key="1">
    <citation type="submission" date="2023-06" db="EMBL/GenBank/DDBJ databases">
        <title>Parasedimentitalea psychrophila sp. nov., a psychrophilic bacterium isolated from deep-sea sediment.</title>
        <authorList>
            <person name="Li A."/>
        </authorList>
    </citation>
    <scope>NUCLEOTIDE SEQUENCE [LARGE SCALE GENOMIC DNA]</scope>
    <source>
        <strain evidence="3 4">QS115</strain>
        <plasmid evidence="3 4">pQS-2</plasmid>
    </source>
</reference>
<evidence type="ECO:0000256" key="1">
    <source>
        <dbReference type="ARBA" id="ARBA00004613"/>
    </source>
</evidence>
<keyword evidence="2" id="KW-0964">Secreted</keyword>
<dbReference type="KEGG" id="ppso:QPJ95_23640"/>
<dbReference type="RefSeq" id="WP_270919691.1">
    <property type="nucleotide sequence ID" value="NZ_CP127249.1"/>
</dbReference>
<name>A0A9Y2L4F8_9RHOB</name>
<dbReference type="PANTHER" id="PTHR10009">
    <property type="entry name" value="PROTEIN YELLOW-RELATED"/>
    <property type="match status" value="1"/>
</dbReference>
<geneLocation type="plasmid" evidence="3 4">
    <name>pQS-2</name>
</geneLocation>
<dbReference type="Proteomes" id="UP001238334">
    <property type="component" value="Plasmid pQS-2"/>
</dbReference>
<gene>
    <name evidence="3" type="ORF">QPJ95_23640</name>
</gene>
<organism evidence="3 4">
    <name type="scientific">Parasedimentitalea psychrophila</name>
    <dbReference type="NCBI Taxonomy" id="2997337"/>
    <lineage>
        <taxon>Bacteria</taxon>
        <taxon>Pseudomonadati</taxon>
        <taxon>Pseudomonadota</taxon>
        <taxon>Alphaproteobacteria</taxon>
        <taxon>Rhodobacterales</taxon>
        <taxon>Paracoccaceae</taxon>
        <taxon>Parasedimentitalea</taxon>
    </lineage>
</organism>
<keyword evidence="4" id="KW-1185">Reference proteome</keyword>
<evidence type="ECO:0000256" key="2">
    <source>
        <dbReference type="ARBA" id="ARBA00022525"/>
    </source>
</evidence>
<dbReference type="InterPro" id="IPR017996">
    <property type="entry name" value="MRJP/yellow-related"/>
</dbReference>
<comment type="subcellular location">
    <subcellularLocation>
        <location evidence="1">Secreted</location>
    </subcellularLocation>
</comment>
<dbReference type="Pfam" id="PF03022">
    <property type="entry name" value="MRJP"/>
    <property type="match status" value="1"/>
</dbReference>
<evidence type="ECO:0000313" key="4">
    <source>
        <dbReference type="Proteomes" id="UP001238334"/>
    </source>
</evidence>
<dbReference type="EMBL" id="CP127249">
    <property type="protein sequence ID" value="WIY27789.1"/>
    <property type="molecule type" value="Genomic_DNA"/>
</dbReference>
<dbReference type="GO" id="GO:0005576">
    <property type="term" value="C:extracellular region"/>
    <property type="evidence" value="ECO:0007669"/>
    <property type="project" value="UniProtKB-SubCell"/>
</dbReference>
<dbReference type="AlphaFoldDB" id="A0A9Y2L4F8"/>
<dbReference type="Gene3D" id="2.120.10.30">
    <property type="entry name" value="TolB, C-terminal domain"/>
    <property type="match status" value="1"/>
</dbReference>
<accession>A0A9Y2L4F8</accession>
<keyword evidence="3" id="KW-0614">Plasmid</keyword>
<dbReference type="PANTHER" id="PTHR10009:SF18">
    <property type="entry name" value="PROTEIN YELLOW-LIKE PROTEIN"/>
    <property type="match status" value="1"/>
</dbReference>
<dbReference type="SUPFAM" id="SSF101898">
    <property type="entry name" value="NHL repeat"/>
    <property type="match status" value="1"/>
</dbReference>